<protein>
    <submittedName>
        <fullName evidence="2">Uncharacterized protein</fullName>
    </submittedName>
</protein>
<comment type="caution">
    <text evidence="2">The sequence shown here is derived from an EMBL/GenBank/DDBJ whole genome shotgun (WGS) entry which is preliminary data.</text>
</comment>
<dbReference type="Proteomes" id="UP000308199">
    <property type="component" value="Unassembled WGS sequence"/>
</dbReference>
<proteinExistence type="predicted"/>
<feature type="compositionally biased region" description="Acidic residues" evidence="1">
    <location>
        <begin position="59"/>
        <end position="93"/>
    </location>
</feature>
<organism evidence="2 3">
    <name type="scientific">Phellinidium pouzarii</name>
    <dbReference type="NCBI Taxonomy" id="167371"/>
    <lineage>
        <taxon>Eukaryota</taxon>
        <taxon>Fungi</taxon>
        <taxon>Dikarya</taxon>
        <taxon>Basidiomycota</taxon>
        <taxon>Agaricomycotina</taxon>
        <taxon>Agaricomycetes</taxon>
        <taxon>Hymenochaetales</taxon>
        <taxon>Hymenochaetaceae</taxon>
        <taxon>Phellinidium</taxon>
    </lineage>
</organism>
<dbReference type="AlphaFoldDB" id="A0A4S4LC15"/>
<reference evidence="2 3" key="1">
    <citation type="submission" date="2019-02" db="EMBL/GenBank/DDBJ databases">
        <title>Genome sequencing of the rare red list fungi Phellinidium pouzarii.</title>
        <authorList>
            <person name="Buettner E."/>
            <person name="Kellner H."/>
        </authorList>
    </citation>
    <scope>NUCLEOTIDE SEQUENCE [LARGE SCALE GENOMIC DNA]</scope>
    <source>
        <strain evidence="2 3">DSM 108285</strain>
    </source>
</reference>
<dbReference type="EMBL" id="SGPK01000068">
    <property type="protein sequence ID" value="THH09306.1"/>
    <property type="molecule type" value="Genomic_DNA"/>
</dbReference>
<name>A0A4S4LC15_9AGAM</name>
<gene>
    <name evidence="2" type="ORF">EW145_g2111</name>
</gene>
<evidence type="ECO:0000313" key="3">
    <source>
        <dbReference type="Proteomes" id="UP000308199"/>
    </source>
</evidence>
<accession>A0A4S4LC15</accession>
<evidence type="ECO:0000256" key="1">
    <source>
        <dbReference type="SAM" id="MobiDB-lite"/>
    </source>
</evidence>
<keyword evidence="3" id="KW-1185">Reference proteome</keyword>
<evidence type="ECO:0000313" key="2">
    <source>
        <dbReference type="EMBL" id="THH09306.1"/>
    </source>
</evidence>
<sequence length="93" mass="9974">MTSTISGCIFHHLLQLQTCQPASRLNPAALNGLFLVVSFFHETDDIDGPDCVDIPNDVDPLDDVDAPDGVDIPDDVTPDDVNSIDDVDIPDIG</sequence>
<feature type="region of interest" description="Disordered" evidence="1">
    <location>
        <begin position="55"/>
        <end position="93"/>
    </location>
</feature>